<sequence length="48" mass="5653">VILKNKSEDWLRMIQNRSYYLILSQPQQHDLEMERLSAPAQFNCGGCQ</sequence>
<accession>A0A382KLX1</accession>
<evidence type="ECO:0000313" key="1">
    <source>
        <dbReference type="EMBL" id="SVC24575.1"/>
    </source>
</evidence>
<proteinExistence type="predicted"/>
<protein>
    <submittedName>
        <fullName evidence="1">Uncharacterized protein</fullName>
    </submittedName>
</protein>
<gene>
    <name evidence="1" type="ORF">METZ01_LOCUS277429</name>
</gene>
<dbReference type="EMBL" id="UINC01081062">
    <property type="protein sequence ID" value="SVC24575.1"/>
    <property type="molecule type" value="Genomic_DNA"/>
</dbReference>
<feature type="non-terminal residue" evidence="1">
    <location>
        <position position="1"/>
    </location>
</feature>
<organism evidence="1">
    <name type="scientific">marine metagenome</name>
    <dbReference type="NCBI Taxonomy" id="408172"/>
    <lineage>
        <taxon>unclassified sequences</taxon>
        <taxon>metagenomes</taxon>
        <taxon>ecological metagenomes</taxon>
    </lineage>
</organism>
<reference evidence="1" key="1">
    <citation type="submission" date="2018-05" db="EMBL/GenBank/DDBJ databases">
        <authorList>
            <person name="Lanie J.A."/>
            <person name="Ng W.-L."/>
            <person name="Kazmierczak K.M."/>
            <person name="Andrzejewski T.M."/>
            <person name="Davidsen T.M."/>
            <person name="Wayne K.J."/>
            <person name="Tettelin H."/>
            <person name="Glass J.I."/>
            <person name="Rusch D."/>
            <person name="Podicherti R."/>
            <person name="Tsui H.-C.T."/>
            <person name="Winkler M.E."/>
        </authorList>
    </citation>
    <scope>NUCLEOTIDE SEQUENCE</scope>
</reference>
<name>A0A382KLX1_9ZZZZ</name>
<dbReference type="AlphaFoldDB" id="A0A382KLX1"/>